<dbReference type="InterPro" id="IPR001516">
    <property type="entry name" value="Proton_antipo_N"/>
</dbReference>
<dbReference type="InterPro" id="IPR001750">
    <property type="entry name" value="ND/Mrp_TM"/>
</dbReference>
<dbReference type="GO" id="GO:0016020">
    <property type="term" value="C:membrane"/>
    <property type="evidence" value="ECO:0007669"/>
    <property type="project" value="UniProtKB-SubCell"/>
</dbReference>
<evidence type="ECO:0000256" key="3">
    <source>
        <dbReference type="ARBA" id="ARBA00022989"/>
    </source>
</evidence>
<comment type="subcellular location">
    <subcellularLocation>
        <location evidence="1">Endomembrane system</location>
        <topology evidence="1">Multi-pass membrane protein</topology>
    </subcellularLocation>
    <subcellularLocation>
        <location evidence="5">Membrane</location>
        <topology evidence="5">Multi-pass membrane protein</topology>
    </subcellularLocation>
</comment>
<evidence type="ECO:0000256" key="5">
    <source>
        <dbReference type="RuleBase" id="RU000320"/>
    </source>
</evidence>
<dbReference type="Proteomes" id="UP000515472">
    <property type="component" value="Chromosome"/>
</dbReference>
<dbReference type="GO" id="GO:0015990">
    <property type="term" value="P:electron transport coupled proton transport"/>
    <property type="evidence" value="ECO:0007669"/>
    <property type="project" value="TreeGrafter"/>
</dbReference>
<feature type="transmembrane region" description="Helical" evidence="6">
    <location>
        <begin position="88"/>
        <end position="108"/>
    </location>
</feature>
<dbReference type="GO" id="GO:0012505">
    <property type="term" value="C:endomembrane system"/>
    <property type="evidence" value="ECO:0007669"/>
    <property type="project" value="UniProtKB-SubCell"/>
</dbReference>
<feature type="domain" description="NADH:quinone oxidoreductase/Mrp antiporter transmembrane" evidence="7">
    <location>
        <begin position="138"/>
        <end position="426"/>
    </location>
</feature>
<dbReference type="PANTHER" id="PTHR42829">
    <property type="entry name" value="NADH-UBIQUINONE OXIDOREDUCTASE CHAIN 5"/>
    <property type="match status" value="1"/>
</dbReference>
<evidence type="ECO:0000259" key="8">
    <source>
        <dbReference type="Pfam" id="PF00662"/>
    </source>
</evidence>
<feature type="transmembrane region" description="Helical" evidence="6">
    <location>
        <begin position="287"/>
        <end position="308"/>
    </location>
</feature>
<feature type="transmembrane region" description="Helical" evidence="6">
    <location>
        <begin position="434"/>
        <end position="456"/>
    </location>
</feature>
<dbReference type="RefSeq" id="WP_185243606.1">
    <property type="nucleotide sequence ID" value="NZ_AP023213.1"/>
</dbReference>
<reference evidence="9 10" key="1">
    <citation type="submission" date="2020-06" db="EMBL/GenBank/DDBJ databases">
        <title>Interaction of electrochemicaly active bacteria, Geobacter bremensis R4 on different carbon anode.</title>
        <authorList>
            <person name="Meng L."/>
            <person name="Yoshida N."/>
        </authorList>
    </citation>
    <scope>NUCLEOTIDE SEQUENCE [LARGE SCALE GENOMIC DNA]</scope>
    <source>
        <strain evidence="9 10">R4</strain>
    </source>
</reference>
<dbReference type="GO" id="GO:0003954">
    <property type="term" value="F:NADH dehydrogenase activity"/>
    <property type="evidence" value="ECO:0007669"/>
    <property type="project" value="TreeGrafter"/>
</dbReference>
<gene>
    <name evidence="9" type="ORF">GEOBRER4_n3949</name>
</gene>
<keyword evidence="9" id="KW-0830">Ubiquinone</keyword>
<dbReference type="GO" id="GO:0042773">
    <property type="term" value="P:ATP synthesis coupled electron transport"/>
    <property type="evidence" value="ECO:0007669"/>
    <property type="project" value="InterPro"/>
</dbReference>
<feature type="transmembrane region" description="Helical" evidence="6">
    <location>
        <begin position="174"/>
        <end position="196"/>
    </location>
</feature>
<organism evidence="9 10">
    <name type="scientific">Citrifermentans bremense</name>
    <dbReference type="NCBI Taxonomy" id="60035"/>
    <lineage>
        <taxon>Bacteria</taxon>
        <taxon>Pseudomonadati</taxon>
        <taxon>Thermodesulfobacteriota</taxon>
        <taxon>Desulfuromonadia</taxon>
        <taxon>Geobacterales</taxon>
        <taxon>Geobacteraceae</taxon>
        <taxon>Citrifermentans</taxon>
    </lineage>
</organism>
<dbReference type="NCBIfam" id="NF005141">
    <property type="entry name" value="PRK06590.1"/>
    <property type="match status" value="1"/>
</dbReference>
<evidence type="ECO:0000256" key="1">
    <source>
        <dbReference type="ARBA" id="ARBA00004127"/>
    </source>
</evidence>
<feature type="transmembrane region" description="Helical" evidence="6">
    <location>
        <begin position="144"/>
        <end position="162"/>
    </location>
</feature>
<dbReference type="KEGG" id="gbn:GEOBRER4_38000"/>
<dbReference type="PRINTS" id="PR01435">
    <property type="entry name" value="NPOXDRDTASE5"/>
</dbReference>
<keyword evidence="10" id="KW-1185">Reference proteome</keyword>
<dbReference type="NCBIfam" id="TIGR01974">
    <property type="entry name" value="NDH_I_L"/>
    <property type="match status" value="1"/>
</dbReference>
<protein>
    <submittedName>
        <fullName evidence="9">NADH-ubiquinone oxidoreductase chain L</fullName>
    </submittedName>
</protein>
<accession>A0A6S6M5S7</accession>
<evidence type="ECO:0000259" key="7">
    <source>
        <dbReference type="Pfam" id="PF00361"/>
    </source>
</evidence>
<feature type="transmembrane region" description="Helical" evidence="6">
    <location>
        <begin position="6"/>
        <end position="23"/>
    </location>
</feature>
<dbReference type="Pfam" id="PF00662">
    <property type="entry name" value="Proton_antipo_N"/>
    <property type="match status" value="1"/>
</dbReference>
<feature type="domain" description="NADH-Ubiquinone oxidoreductase (complex I) chain 5 N-terminal" evidence="8">
    <location>
        <begin position="71"/>
        <end position="121"/>
    </location>
</feature>
<dbReference type="GO" id="GO:0008137">
    <property type="term" value="F:NADH dehydrogenase (ubiquinone) activity"/>
    <property type="evidence" value="ECO:0007669"/>
    <property type="project" value="InterPro"/>
</dbReference>
<feature type="transmembrane region" description="Helical" evidence="6">
    <location>
        <begin position="120"/>
        <end position="138"/>
    </location>
</feature>
<proteinExistence type="predicted"/>
<evidence type="ECO:0000256" key="4">
    <source>
        <dbReference type="ARBA" id="ARBA00023136"/>
    </source>
</evidence>
<dbReference type="AlphaFoldDB" id="A0A6S6M5S7"/>
<feature type="transmembrane region" description="Helical" evidence="6">
    <location>
        <begin position="477"/>
        <end position="499"/>
    </location>
</feature>
<keyword evidence="4 6" id="KW-0472">Membrane</keyword>
<dbReference type="InterPro" id="IPR003945">
    <property type="entry name" value="NU5C-like"/>
</dbReference>
<dbReference type="EMBL" id="AP023213">
    <property type="protein sequence ID" value="BCG49050.1"/>
    <property type="molecule type" value="Genomic_DNA"/>
</dbReference>
<evidence type="ECO:0000313" key="9">
    <source>
        <dbReference type="EMBL" id="BCG49050.1"/>
    </source>
</evidence>
<keyword evidence="2 5" id="KW-0812">Transmembrane</keyword>
<feature type="transmembrane region" description="Helical" evidence="6">
    <location>
        <begin position="544"/>
        <end position="567"/>
    </location>
</feature>
<feature type="transmembrane region" description="Helical" evidence="6">
    <location>
        <begin position="35"/>
        <end position="55"/>
    </location>
</feature>
<feature type="transmembrane region" description="Helical" evidence="6">
    <location>
        <begin position="315"/>
        <end position="341"/>
    </location>
</feature>
<dbReference type="PRINTS" id="PR01434">
    <property type="entry name" value="NADHDHGNASE5"/>
</dbReference>
<dbReference type="Pfam" id="PF00361">
    <property type="entry name" value="Proton_antipo_M"/>
    <property type="match status" value="1"/>
</dbReference>
<feature type="transmembrane region" description="Helical" evidence="6">
    <location>
        <begin position="257"/>
        <end position="275"/>
    </location>
</feature>
<sequence>MFDLVWLIPLCPLIGSVINGLLGKKIKNETVIGGIAAGAVFCSFLVACGILFQLLSLPGEERVFQKTIFTWIQSGNFKADIGFLIDPLSATMLMIVTGIGFLIHLYSIGYMHGEEGFYRYFCYLNLFTFSMLCLVAGNNLLLMFIGWEGVGLCSYLLIGYYFHKKSAGDAGKKAFVMNRIGDFGFLLGLFTLFWYLGVNHNVWTINFVELAKNADLLVPGAVVTTVCLCFFLGATGKSAQIPLYTWLPDAMEGPTPVSALIHAATMVTAGVYMIARMNFIYIKSPTALLVIACVGAATALFAATIGTAQNDIKRVLAYSTVSQLGYMFLAMGVGAFTAGVFHLMTHAFFKACLFLGSGSVIHAMHHALHHEHSEADPQDMRNMGGLKSKMPITFLTFLIATIAIAGIPGFAGFFSKDEILWQAFANPHHGSANLVLWGCGAVAAGLTAFYMFRLVFMTFFGQTRLSEKAFHHLHESPWVITVPLVCLAFLSLVGGWIGVPKILGDVLGGLPNYFEHYLEPVFAYSNAYVLHNVHGAHPSHAVEWGLMGTSVVIACAGIGLAAGLYLIAPSVPEKFVATFPVLHRAVYNKWYIDEIYDFMFVNPCKALGNFLWKGFDVVLVDGIVNGVAAVVRGFSGILRYVQTGFVHNYAFSMVIGVVVIVGVYLFR</sequence>
<dbReference type="InterPro" id="IPR018393">
    <property type="entry name" value="NADHpl_OxRdtase_5_subgr"/>
</dbReference>
<evidence type="ECO:0000256" key="6">
    <source>
        <dbReference type="SAM" id="Phobius"/>
    </source>
</evidence>
<feature type="transmembrane region" description="Helical" evidence="6">
    <location>
        <begin position="646"/>
        <end position="666"/>
    </location>
</feature>
<feature type="transmembrane region" description="Helical" evidence="6">
    <location>
        <begin position="390"/>
        <end position="414"/>
    </location>
</feature>
<evidence type="ECO:0000256" key="2">
    <source>
        <dbReference type="ARBA" id="ARBA00022692"/>
    </source>
</evidence>
<dbReference type="PANTHER" id="PTHR42829:SF2">
    <property type="entry name" value="NADH-UBIQUINONE OXIDOREDUCTASE CHAIN 5"/>
    <property type="match status" value="1"/>
</dbReference>
<dbReference type="Gene3D" id="1.20.5.2700">
    <property type="match status" value="1"/>
</dbReference>
<evidence type="ECO:0000313" key="10">
    <source>
        <dbReference type="Proteomes" id="UP000515472"/>
    </source>
</evidence>
<name>A0A6S6M5S7_9BACT</name>
<keyword evidence="3 6" id="KW-1133">Transmembrane helix</keyword>